<dbReference type="Pfam" id="PF03140">
    <property type="entry name" value="DUF247"/>
    <property type="match status" value="1"/>
</dbReference>
<keyword evidence="3" id="KW-1185">Reference proteome</keyword>
<evidence type="ECO:0000256" key="1">
    <source>
        <dbReference type="SAM" id="Phobius"/>
    </source>
</evidence>
<organism evidence="2 3">
    <name type="scientific">Panicum miliaceum</name>
    <name type="common">Proso millet</name>
    <name type="synonym">Broomcorn millet</name>
    <dbReference type="NCBI Taxonomy" id="4540"/>
    <lineage>
        <taxon>Eukaryota</taxon>
        <taxon>Viridiplantae</taxon>
        <taxon>Streptophyta</taxon>
        <taxon>Embryophyta</taxon>
        <taxon>Tracheophyta</taxon>
        <taxon>Spermatophyta</taxon>
        <taxon>Magnoliopsida</taxon>
        <taxon>Liliopsida</taxon>
        <taxon>Poales</taxon>
        <taxon>Poaceae</taxon>
        <taxon>PACMAD clade</taxon>
        <taxon>Panicoideae</taxon>
        <taxon>Panicodae</taxon>
        <taxon>Paniceae</taxon>
        <taxon>Panicinae</taxon>
        <taxon>Panicum</taxon>
        <taxon>Panicum sect. Panicum</taxon>
    </lineage>
</organism>
<keyword evidence="1" id="KW-1133">Transmembrane helix</keyword>
<accession>A0A3L6SXQ5</accession>
<evidence type="ECO:0000313" key="3">
    <source>
        <dbReference type="Proteomes" id="UP000275267"/>
    </source>
</evidence>
<keyword evidence="1" id="KW-0812">Transmembrane</keyword>
<proteinExistence type="predicted"/>
<dbReference type="STRING" id="4540.A0A3L6SXQ5"/>
<dbReference type="PANTHER" id="PTHR31549">
    <property type="entry name" value="PROTEIN, PUTATIVE (DUF247)-RELATED-RELATED"/>
    <property type="match status" value="1"/>
</dbReference>
<sequence length="457" mass="51141">MANRASAIIPAECEEQLQISKRVAAHGAIEETVISIGGGSEKELELCNGKTKEVLDPEADIIEIRKKIHRFPLNLTRLGTDGGYITPRAMALGPYYHGKPELQAMEEVKRKAVDYFEGLPESQEAALERMKSISGQARGCYADAAALQGITDDDFVSMMFVDGCFLVQFMAVLIVTTKDDRLKSLVKPHTICIMRDMMLLENHVPWTVIEFFMALRADLLPMELFVGFVFTLHGTGPRDFLSSVDIDKNYRPSHLLGFFRFYLVGNYQKPVLAVPQEDYKVHLTTNAAELAGMGIKLKAREIPQLCHMSITKGPLFAKLSVSPLSLDSTSICWLVNMAALELYDRADCVNSYLTLLALMMKQEDDVRELRAKGIIHGFFADRQILELINALAPDLSPGQTYALLIMSLAEYRHKRRHWIAVYRFFCNNAKAIAAVLPIVGVLVGILKTLLSLKQKQQ</sequence>
<evidence type="ECO:0000313" key="2">
    <source>
        <dbReference type="EMBL" id="RLN29087.1"/>
    </source>
</evidence>
<gene>
    <name evidence="2" type="ORF">C2845_PM05G01760</name>
</gene>
<protein>
    <submittedName>
        <fullName evidence="2">Uncharacterized protein</fullName>
    </submittedName>
</protein>
<dbReference type="InterPro" id="IPR004158">
    <property type="entry name" value="DUF247_pln"/>
</dbReference>
<dbReference type="PANTHER" id="PTHR31549:SF256">
    <property type="entry name" value="EXPRESSED PROTEIN"/>
    <property type="match status" value="1"/>
</dbReference>
<keyword evidence="1" id="KW-0472">Membrane</keyword>
<dbReference type="AlphaFoldDB" id="A0A3L6SXQ5"/>
<name>A0A3L6SXQ5_PANMI</name>
<reference evidence="3" key="1">
    <citation type="journal article" date="2019" name="Nat. Commun.">
        <title>The genome of broomcorn millet.</title>
        <authorList>
            <person name="Zou C."/>
            <person name="Miki D."/>
            <person name="Li D."/>
            <person name="Tang Q."/>
            <person name="Xiao L."/>
            <person name="Rajput S."/>
            <person name="Deng P."/>
            <person name="Jia W."/>
            <person name="Huang R."/>
            <person name="Zhang M."/>
            <person name="Sun Y."/>
            <person name="Hu J."/>
            <person name="Fu X."/>
            <person name="Schnable P.S."/>
            <person name="Li F."/>
            <person name="Zhang H."/>
            <person name="Feng B."/>
            <person name="Zhu X."/>
            <person name="Liu R."/>
            <person name="Schnable J.C."/>
            <person name="Zhu J.-K."/>
            <person name="Zhang H."/>
        </authorList>
    </citation>
    <scope>NUCLEOTIDE SEQUENCE [LARGE SCALE GENOMIC DNA]</scope>
</reference>
<dbReference type="OrthoDB" id="686589at2759"/>
<feature type="transmembrane region" description="Helical" evidence="1">
    <location>
        <begin position="431"/>
        <end position="450"/>
    </location>
</feature>
<dbReference type="Proteomes" id="UP000275267">
    <property type="component" value="Unassembled WGS sequence"/>
</dbReference>
<dbReference type="EMBL" id="PQIB02000003">
    <property type="protein sequence ID" value="RLN29087.1"/>
    <property type="molecule type" value="Genomic_DNA"/>
</dbReference>
<comment type="caution">
    <text evidence="2">The sequence shown here is derived from an EMBL/GenBank/DDBJ whole genome shotgun (WGS) entry which is preliminary data.</text>
</comment>